<feature type="transmembrane region" description="Helical" evidence="6">
    <location>
        <begin position="139"/>
        <end position="160"/>
    </location>
</feature>
<evidence type="ECO:0000256" key="5">
    <source>
        <dbReference type="ARBA" id="ARBA00023136"/>
    </source>
</evidence>
<dbReference type="PIRSF" id="PIRSF035875">
    <property type="entry name" value="RNase_BN"/>
    <property type="match status" value="1"/>
</dbReference>
<feature type="transmembrane region" description="Helical" evidence="6">
    <location>
        <begin position="214"/>
        <end position="233"/>
    </location>
</feature>
<evidence type="ECO:0000256" key="1">
    <source>
        <dbReference type="ARBA" id="ARBA00004651"/>
    </source>
</evidence>
<organism evidence="7">
    <name type="scientific">Paraconexibacter sp. AEG42_29</name>
    <dbReference type="NCBI Taxonomy" id="2997339"/>
    <lineage>
        <taxon>Bacteria</taxon>
        <taxon>Bacillati</taxon>
        <taxon>Actinomycetota</taxon>
        <taxon>Thermoleophilia</taxon>
        <taxon>Solirubrobacterales</taxon>
        <taxon>Paraconexibacteraceae</taxon>
        <taxon>Paraconexibacter</taxon>
    </lineage>
</organism>
<protein>
    <recommendedName>
        <fullName evidence="8">YihY/virulence factor BrkB family protein</fullName>
    </recommendedName>
</protein>
<keyword evidence="5 6" id="KW-0472">Membrane</keyword>
<evidence type="ECO:0000256" key="6">
    <source>
        <dbReference type="SAM" id="Phobius"/>
    </source>
</evidence>
<evidence type="ECO:0000313" key="7">
    <source>
        <dbReference type="EMBL" id="XAY07278.1"/>
    </source>
</evidence>
<dbReference type="GO" id="GO:0005886">
    <property type="term" value="C:plasma membrane"/>
    <property type="evidence" value="ECO:0007669"/>
    <property type="project" value="UniProtKB-SubCell"/>
</dbReference>
<evidence type="ECO:0000256" key="4">
    <source>
        <dbReference type="ARBA" id="ARBA00022989"/>
    </source>
</evidence>
<sequence>MPRLTRLALRAYLTTRRAVLEFAEDRGHRDAAQISFFAALSAVPLAILLVGTFGLVFEEDDVRRRVIKTGFDSVPVAQASDRARLESAVADALDQAGHIGVISILLLLVAASGVMGALRHSINVAWDIERRPPLLRRKALDLALVTGGTVLLLVSLSLSATRSAAARVDDEAGGGALLGVALDGLAEVLPFAFVAATLLFLYRVLPVDRPRVGEIWPGALVAAAGLFAVKSGLELYLEHLADFGALYGSLGAVMALLLFVYATANVIVFGAEFASEWARLPGDDEVRAAALADRAWLQSRLARRPGNRTG</sequence>
<feature type="transmembrane region" description="Helical" evidence="6">
    <location>
        <begin position="245"/>
        <end position="269"/>
    </location>
</feature>
<reference evidence="7" key="1">
    <citation type="submission" date="2022-12" db="EMBL/GenBank/DDBJ databases">
        <title>Paraconexibacter alkalitolerans sp. nov. and Baekduia alba sp. nov., isolated from soil and emended description of the genera Paraconexibacter (Chun et al., 2020) and Baekduia (An et al., 2020).</title>
        <authorList>
            <person name="Vieira S."/>
            <person name="Huber K.J."/>
            <person name="Geppert A."/>
            <person name="Wolf J."/>
            <person name="Neumann-Schaal M."/>
            <person name="Muesken M."/>
            <person name="Overmann J."/>
        </authorList>
    </citation>
    <scope>NUCLEOTIDE SEQUENCE</scope>
    <source>
        <strain evidence="7">AEG42_29</strain>
    </source>
</reference>
<name>A0AAU7B062_9ACTN</name>
<dbReference type="InterPro" id="IPR017039">
    <property type="entry name" value="Virul_fac_BrkB"/>
</dbReference>
<comment type="subcellular location">
    <subcellularLocation>
        <location evidence="1">Cell membrane</location>
        <topology evidence="1">Multi-pass membrane protein</topology>
    </subcellularLocation>
</comment>
<dbReference type="NCBIfam" id="TIGR00765">
    <property type="entry name" value="yihY_not_rbn"/>
    <property type="match status" value="1"/>
</dbReference>
<keyword evidence="2" id="KW-1003">Cell membrane</keyword>
<dbReference type="KEGG" id="parq:DSM112329_04159"/>
<accession>A0AAU7B062</accession>
<evidence type="ECO:0000256" key="3">
    <source>
        <dbReference type="ARBA" id="ARBA00022692"/>
    </source>
</evidence>
<dbReference type="EMBL" id="CP114014">
    <property type="protein sequence ID" value="XAY07278.1"/>
    <property type="molecule type" value="Genomic_DNA"/>
</dbReference>
<proteinExistence type="predicted"/>
<gene>
    <name evidence="7" type="ORF">DSM112329_04159</name>
</gene>
<dbReference type="PANTHER" id="PTHR30213:SF1">
    <property type="entry name" value="INNER MEMBRANE PROTEIN YHJD"/>
    <property type="match status" value="1"/>
</dbReference>
<evidence type="ECO:0008006" key="8">
    <source>
        <dbReference type="Google" id="ProtNLM"/>
    </source>
</evidence>
<evidence type="ECO:0000256" key="2">
    <source>
        <dbReference type="ARBA" id="ARBA00022475"/>
    </source>
</evidence>
<dbReference type="Pfam" id="PF03631">
    <property type="entry name" value="Virul_fac_BrkB"/>
    <property type="match status" value="1"/>
</dbReference>
<dbReference type="RefSeq" id="WP_354698477.1">
    <property type="nucleotide sequence ID" value="NZ_CP114014.1"/>
</dbReference>
<feature type="transmembrane region" description="Helical" evidence="6">
    <location>
        <begin position="36"/>
        <end position="57"/>
    </location>
</feature>
<keyword evidence="3 6" id="KW-0812">Transmembrane</keyword>
<feature type="transmembrane region" description="Helical" evidence="6">
    <location>
        <begin position="180"/>
        <end position="202"/>
    </location>
</feature>
<dbReference type="PANTHER" id="PTHR30213">
    <property type="entry name" value="INNER MEMBRANE PROTEIN YHJD"/>
    <property type="match status" value="1"/>
</dbReference>
<feature type="transmembrane region" description="Helical" evidence="6">
    <location>
        <begin position="96"/>
        <end position="118"/>
    </location>
</feature>
<dbReference type="AlphaFoldDB" id="A0AAU7B062"/>
<keyword evidence="4 6" id="KW-1133">Transmembrane helix</keyword>